<dbReference type="InterPro" id="IPR000160">
    <property type="entry name" value="GGDEF_dom"/>
</dbReference>
<evidence type="ECO:0000313" key="5">
    <source>
        <dbReference type="Proteomes" id="UP000247922"/>
    </source>
</evidence>
<dbReference type="Proteomes" id="UP000247922">
    <property type="component" value="Unassembled WGS sequence"/>
</dbReference>
<dbReference type="Gene3D" id="3.30.70.270">
    <property type="match status" value="1"/>
</dbReference>
<evidence type="ECO:0000259" key="3">
    <source>
        <dbReference type="PROSITE" id="PS50887"/>
    </source>
</evidence>
<feature type="coiled-coil region" evidence="1">
    <location>
        <begin position="124"/>
        <end position="165"/>
    </location>
</feature>
<sequence length="328" mass="38131">MIRFSDEPRLNEAEFGLISLNQTGNIIDINRSLTQWLGYDKEELIHQHFEELLNLGNRFFYHSILYPKLLTTGHVNEMYMSLETITKQTLDCIINAKKFVHDDKIFIDFYIVPVEKRTLYVKEIQGINKKLETALSEKDRLHQALMKKQEELIDLNAQLKALAERDPLTHLYNRRVFVDYLDHYQELYETNHNDFSLAIIDIDHFKNVNDDYGHQVGDHALVSLAEAMTEFFPEPYMSARYGGEEFVVLLPGVTKEEAILLCDLFREKVKQEEWIEIPITISIGIATQSGHDTVDSILVRADYALYASKRNGRNQVTHALDLTDLYSN</sequence>
<dbReference type="GO" id="GO:0052621">
    <property type="term" value="F:diguanylate cyclase activity"/>
    <property type="evidence" value="ECO:0007669"/>
    <property type="project" value="TreeGrafter"/>
</dbReference>
<dbReference type="InterPro" id="IPR050469">
    <property type="entry name" value="Diguanylate_Cyclase"/>
</dbReference>
<dbReference type="EMBL" id="QJJR01000001">
    <property type="protein sequence ID" value="PXW92959.1"/>
    <property type="molecule type" value="Genomic_DNA"/>
</dbReference>
<dbReference type="InterPro" id="IPR000014">
    <property type="entry name" value="PAS"/>
</dbReference>
<comment type="caution">
    <text evidence="4">The sequence shown here is derived from an EMBL/GenBank/DDBJ whole genome shotgun (WGS) entry which is preliminary data.</text>
</comment>
<gene>
    <name evidence="4" type="ORF">DES38_10137</name>
</gene>
<feature type="domain" description="PAS" evidence="2">
    <location>
        <begin position="10"/>
        <end position="54"/>
    </location>
</feature>
<dbReference type="NCBIfam" id="TIGR00254">
    <property type="entry name" value="GGDEF"/>
    <property type="match status" value="1"/>
</dbReference>
<accession>A0A2V3WGI2</accession>
<dbReference type="GO" id="GO:0043709">
    <property type="term" value="P:cell adhesion involved in single-species biofilm formation"/>
    <property type="evidence" value="ECO:0007669"/>
    <property type="project" value="TreeGrafter"/>
</dbReference>
<reference evidence="4 5" key="1">
    <citation type="submission" date="2018-05" db="EMBL/GenBank/DDBJ databases">
        <title>Genomic Encyclopedia of Type Strains, Phase IV (KMG-IV): sequencing the most valuable type-strain genomes for metagenomic binning, comparative biology and taxonomic classification.</title>
        <authorList>
            <person name="Goeker M."/>
        </authorList>
    </citation>
    <scope>NUCLEOTIDE SEQUENCE [LARGE SCALE GENOMIC DNA]</scope>
    <source>
        <strain evidence="4 5">DSM 22440</strain>
    </source>
</reference>
<dbReference type="PROSITE" id="PS50887">
    <property type="entry name" value="GGDEF"/>
    <property type="match status" value="1"/>
</dbReference>
<dbReference type="SUPFAM" id="SSF55785">
    <property type="entry name" value="PYP-like sensor domain (PAS domain)"/>
    <property type="match status" value="1"/>
</dbReference>
<keyword evidence="1" id="KW-0175">Coiled coil</keyword>
<dbReference type="SUPFAM" id="SSF55073">
    <property type="entry name" value="Nucleotide cyclase"/>
    <property type="match status" value="1"/>
</dbReference>
<dbReference type="CDD" id="cd01949">
    <property type="entry name" value="GGDEF"/>
    <property type="match status" value="1"/>
</dbReference>
<evidence type="ECO:0000259" key="2">
    <source>
        <dbReference type="PROSITE" id="PS50112"/>
    </source>
</evidence>
<dbReference type="GO" id="GO:1902201">
    <property type="term" value="P:negative regulation of bacterial-type flagellum-dependent cell motility"/>
    <property type="evidence" value="ECO:0007669"/>
    <property type="project" value="TreeGrafter"/>
</dbReference>
<dbReference type="FunFam" id="3.30.70.270:FF:000001">
    <property type="entry name" value="Diguanylate cyclase domain protein"/>
    <property type="match status" value="1"/>
</dbReference>
<evidence type="ECO:0000313" key="4">
    <source>
        <dbReference type="EMBL" id="PXW92959.1"/>
    </source>
</evidence>
<dbReference type="Pfam" id="PF00990">
    <property type="entry name" value="GGDEF"/>
    <property type="match status" value="1"/>
</dbReference>
<dbReference type="CDD" id="cd00130">
    <property type="entry name" value="PAS"/>
    <property type="match status" value="1"/>
</dbReference>
<protein>
    <submittedName>
        <fullName evidence="4">PAS domain S-box-containing protein/diguanylate cyclase (GGDEF)-like protein</fullName>
    </submittedName>
</protein>
<proteinExistence type="predicted"/>
<dbReference type="RefSeq" id="WP_110250060.1">
    <property type="nucleotide sequence ID" value="NZ_QJJR01000001.1"/>
</dbReference>
<dbReference type="PANTHER" id="PTHR45138">
    <property type="entry name" value="REGULATORY COMPONENTS OF SENSORY TRANSDUCTION SYSTEM"/>
    <property type="match status" value="1"/>
</dbReference>
<dbReference type="InterPro" id="IPR035965">
    <property type="entry name" value="PAS-like_dom_sf"/>
</dbReference>
<dbReference type="Gene3D" id="3.30.450.20">
    <property type="entry name" value="PAS domain"/>
    <property type="match status" value="1"/>
</dbReference>
<evidence type="ECO:0000256" key="1">
    <source>
        <dbReference type="SAM" id="Coils"/>
    </source>
</evidence>
<dbReference type="PROSITE" id="PS50112">
    <property type="entry name" value="PAS"/>
    <property type="match status" value="1"/>
</dbReference>
<feature type="domain" description="GGDEF" evidence="3">
    <location>
        <begin position="193"/>
        <end position="321"/>
    </location>
</feature>
<dbReference type="OrthoDB" id="9759607at2"/>
<dbReference type="InterPro" id="IPR043128">
    <property type="entry name" value="Rev_trsase/Diguanyl_cyclase"/>
</dbReference>
<dbReference type="GO" id="GO:0005886">
    <property type="term" value="C:plasma membrane"/>
    <property type="evidence" value="ECO:0007669"/>
    <property type="project" value="TreeGrafter"/>
</dbReference>
<keyword evidence="5" id="KW-1185">Reference proteome</keyword>
<dbReference type="AlphaFoldDB" id="A0A2V3WGI2"/>
<organism evidence="4 5">
    <name type="scientific">Streptohalobacillus salinus</name>
    <dbReference type="NCBI Taxonomy" id="621096"/>
    <lineage>
        <taxon>Bacteria</taxon>
        <taxon>Bacillati</taxon>
        <taxon>Bacillota</taxon>
        <taxon>Bacilli</taxon>
        <taxon>Bacillales</taxon>
        <taxon>Bacillaceae</taxon>
        <taxon>Streptohalobacillus</taxon>
    </lineage>
</organism>
<dbReference type="InterPro" id="IPR029787">
    <property type="entry name" value="Nucleotide_cyclase"/>
</dbReference>
<dbReference type="PANTHER" id="PTHR45138:SF9">
    <property type="entry name" value="DIGUANYLATE CYCLASE DGCM-RELATED"/>
    <property type="match status" value="1"/>
</dbReference>
<name>A0A2V3WGI2_9BACI</name>
<dbReference type="NCBIfam" id="TIGR00229">
    <property type="entry name" value="sensory_box"/>
    <property type="match status" value="1"/>
</dbReference>
<dbReference type="SMART" id="SM00267">
    <property type="entry name" value="GGDEF"/>
    <property type="match status" value="1"/>
</dbReference>